<dbReference type="Gramene" id="TraesCS2B02G373500.1">
    <property type="protein sequence ID" value="TraesCS2B02G373500.1"/>
    <property type="gene ID" value="TraesCS2B02G373500"/>
</dbReference>
<evidence type="ECO:0000313" key="2">
    <source>
        <dbReference type="EnsemblPlants" id="TraesCS2B02G373500.1"/>
    </source>
</evidence>
<dbReference type="SUPFAM" id="SSF143875">
    <property type="entry name" value="ERH-like"/>
    <property type="match status" value="1"/>
</dbReference>
<dbReference type="STRING" id="4565.A0A3B6C992"/>
<gene>
    <name evidence="2" type="primary">LOC123045922</name>
</gene>
<dbReference type="SMR" id="A0A3B6C992"/>
<dbReference type="Pfam" id="PF01133">
    <property type="entry name" value="ER"/>
    <property type="match status" value="1"/>
</dbReference>
<comment type="similarity">
    <text evidence="1">Belongs to the E(R) family.</text>
</comment>
<dbReference type="KEGG" id="taes:123045922"/>
<dbReference type="PaxDb" id="4565-Traes_2BL_B27446C50.1"/>
<dbReference type="GeneID" id="123045922"/>
<sequence length="222" mass="25104">MEVVPGKNGSPPSGVVTISGIQYFGRTYFDRASPSLVFRKDSIFARKDLSLSGSGFSSLQLFLGNPSSSQARPHHTIHRLCLRLHPPLRKGAAAGLSRVRRPGAGDPCFCFRFRFRTESMAGRHTIVLVQPSPNKASRTFMDFSSLNQALDGICARYEKKIMDINPMARNFTYDITDLYNFIDGLADISALVYDHQLQAFLPYDRQWIKQKMFQHLKNQARQ</sequence>
<dbReference type="RefSeq" id="XP_044325104.1">
    <property type="nucleotide sequence ID" value="XM_044469169.1"/>
</dbReference>
<reference evidence="2" key="2">
    <citation type="submission" date="2018-10" db="UniProtKB">
        <authorList>
            <consortium name="EnsemblPlants"/>
        </authorList>
    </citation>
    <scope>IDENTIFICATION</scope>
</reference>
<dbReference type="Gramene" id="TraesCS2B03G0959900.1">
    <property type="protein sequence ID" value="TraesCS2B03G0959900.1.CDS"/>
    <property type="gene ID" value="TraesCS2B03G0959900"/>
</dbReference>
<reference evidence="2" key="1">
    <citation type="submission" date="2018-08" db="EMBL/GenBank/DDBJ databases">
        <authorList>
            <person name="Rossello M."/>
        </authorList>
    </citation>
    <scope>NUCLEOTIDE SEQUENCE [LARGE SCALE GENOMIC DNA]</scope>
    <source>
        <strain evidence="2">cv. Chinese Spring</strain>
    </source>
</reference>
<dbReference type="OMA" id="HHTIHRL"/>
<dbReference type="Gene3D" id="3.30.2260.10">
    <property type="entry name" value="Enhancer of rudimentary"/>
    <property type="match status" value="1"/>
</dbReference>
<dbReference type="EnsemblPlants" id="TraesCS2B02G373500.1">
    <property type="protein sequence ID" value="TraesCS2B02G373500.1"/>
    <property type="gene ID" value="TraesCS2B02G373500"/>
</dbReference>
<evidence type="ECO:0000313" key="3">
    <source>
        <dbReference type="Proteomes" id="UP000019116"/>
    </source>
</evidence>
<dbReference type="InterPro" id="IPR035912">
    <property type="entry name" value="EHR_sf"/>
</dbReference>
<dbReference type="PANTHER" id="PTHR12373">
    <property type="entry name" value="ENHANCER OF RUDIMENTARY ERH"/>
    <property type="match status" value="1"/>
</dbReference>
<keyword evidence="3" id="KW-1185">Reference proteome</keyword>
<name>A0A3B6C992_WHEAT</name>
<evidence type="ECO:0008006" key="4">
    <source>
        <dbReference type="Google" id="ProtNLM"/>
    </source>
</evidence>
<organism evidence="2">
    <name type="scientific">Triticum aestivum</name>
    <name type="common">Wheat</name>
    <dbReference type="NCBI Taxonomy" id="4565"/>
    <lineage>
        <taxon>Eukaryota</taxon>
        <taxon>Viridiplantae</taxon>
        <taxon>Streptophyta</taxon>
        <taxon>Embryophyta</taxon>
        <taxon>Tracheophyta</taxon>
        <taxon>Spermatophyta</taxon>
        <taxon>Magnoliopsida</taxon>
        <taxon>Liliopsida</taxon>
        <taxon>Poales</taxon>
        <taxon>Poaceae</taxon>
        <taxon>BOP clade</taxon>
        <taxon>Pooideae</taxon>
        <taxon>Triticodae</taxon>
        <taxon>Triticeae</taxon>
        <taxon>Triticinae</taxon>
        <taxon>Triticum</taxon>
    </lineage>
</organism>
<proteinExistence type="inferred from homology"/>
<dbReference type="Proteomes" id="UP000019116">
    <property type="component" value="Chromosome 2B"/>
</dbReference>
<dbReference type="AlphaFoldDB" id="A0A3B6C992"/>
<dbReference type="InterPro" id="IPR000781">
    <property type="entry name" value="ERH"/>
</dbReference>
<accession>A0A3B6C992</accession>
<dbReference type="PANTHER" id="PTHR12373:SF7">
    <property type="entry name" value="ENHANCER OF RUDIMENTARY HOMOLOG"/>
    <property type="match status" value="1"/>
</dbReference>
<protein>
    <recommendedName>
        <fullName evidence="4">Enhancer of rudimentary homolog</fullName>
    </recommendedName>
</protein>
<evidence type="ECO:0000256" key="1">
    <source>
        <dbReference type="ARBA" id="ARBA00007491"/>
    </source>
</evidence>